<comment type="catalytic activity">
    <reaction evidence="25">
        <text>histamine(out) = histamine(in)</text>
        <dbReference type="Rhea" id="RHEA:73879"/>
        <dbReference type="ChEBI" id="CHEBI:58432"/>
    </reaction>
</comment>
<feature type="transmembrane region" description="Helical" evidence="28">
    <location>
        <begin position="728"/>
        <end position="748"/>
    </location>
</feature>
<dbReference type="GO" id="GO:0005326">
    <property type="term" value="F:neurotransmitter transmembrane transporter activity"/>
    <property type="evidence" value="ECO:0007669"/>
    <property type="project" value="UniProtKB-ARBA"/>
</dbReference>
<dbReference type="GO" id="GO:0006837">
    <property type="term" value="P:serotonin transport"/>
    <property type="evidence" value="ECO:0007669"/>
    <property type="project" value="UniProtKB-ARBA"/>
</dbReference>
<evidence type="ECO:0000256" key="11">
    <source>
        <dbReference type="ARBA" id="ARBA00023128"/>
    </source>
</evidence>
<feature type="transmembrane region" description="Helical" evidence="28">
    <location>
        <begin position="402"/>
        <end position="421"/>
    </location>
</feature>
<keyword evidence="12 28" id="KW-0472">Membrane</keyword>
<sequence length="1110" mass="122217">MTSFDDILEEAGKFGRCQRRVFGLLCLVSMPWAGVYVGIVFQGFTPEHWCRDAAATVAGQRCGWSPEDARRLMSPSSSLPGNGSGGGGCSRYLVDWNATAMRCDAAQQPQLSGTPTAACTEGWEYDYEGRQSFVTEFDLVCSDAWLVDMYQATLNVGFLVGSIAIGYLADRFGRKMSFLMSNLLNGIAGILVAVAPNYVSLLVFRTLYGFGVKGGWVAGYVLITEIVGVEFRRTVGVIYQMFFSVGILILPLLAYFIRDWRWLQVVITAPYILFLSYYWFIPESPRWLLSQNKKARAVKITEDMARENNRTLSKNIETLTDDNAADSHTASFMDLIRTPKMRKHTFILSYNWFTSAVVYQGLIMRLGILGGNVYVDFLISGLVEFPAALLILVTIERVGRRLPFAAANFVAGASCFATALIPESMFWFKTVVACVGRLGITMAFEMVVFVNTELYPTFVRNLGVSVCSTLCDVGGIVAPFLLYRLAVIWLELPLIIFGSLAFVAGGLVLLLPETRGVPLPETIDDIEFPERVKERAALKTQQLANLLPTQGDISSSKEPAAKLLLLNSVSPGSLLDVCLLLDPSGEVHPGPPEPQIQTAAVSMATFDGLLEEAGPFGRCQKRILALVSFLSLPFAGVYAGVVFQGFTPQHWCRDPGGVAMAAACGRRPGNASGCQRYDLDWNATATGCDLTGVQMTDCKDGWEYKDEGRKSFVTEFDLVCWDAWWVDMYQSALNVGFLVGSFAFGYFADRFGRMKSFLVSNVFNIVAGFATALVPNYAAILVFRAVSGFSAKGGWMGIYVLLTEMVGVQHRCTVGILFQMFFSVGLLLLPPLAYLIPDWRWLQVAFTAPYILFMACYWLVPESPRWLLSQNRSAKALEIMEAMAKENKTKLSTNIETLTDEQVESTSASILDLVRTPKMRKHTLILMFNWFTSAVVYQGLIMRVGITGGNVYVDFLISGLMEIPAAVLILVTIDRVGRRLPFAAANMAAGVSCIITTFIPDSLFWLKTAVACVGRLGITMALEMVVFVNTELYPTFVRVKDHEMCAGNIEGGIDSCQGDSGGPLVCYAQNRFVLQGVTSWGLGCANAMKPGVYARVSKFVDWIENTIQTN</sequence>
<dbReference type="InterPro" id="IPR005828">
    <property type="entry name" value="MFS_sugar_transport-like"/>
</dbReference>
<comment type="catalytic activity">
    <reaction evidence="16">
        <text>(R)-adrenaline(out) = (R)-adrenaline(in)</text>
        <dbReference type="Rhea" id="RHEA:73875"/>
        <dbReference type="ChEBI" id="CHEBI:71406"/>
    </reaction>
</comment>
<dbReference type="InterPro" id="IPR004749">
    <property type="entry name" value="Orgcat_transp/SVOP"/>
</dbReference>
<dbReference type="Gene3D" id="1.20.1250.20">
    <property type="entry name" value="MFS general substrate transporter like domains"/>
    <property type="match status" value="2"/>
</dbReference>
<dbReference type="AlphaFoldDB" id="A0A8S4B568"/>
<evidence type="ECO:0000256" key="9">
    <source>
        <dbReference type="ARBA" id="ARBA00022989"/>
    </source>
</evidence>
<protein>
    <recommendedName>
        <fullName evidence="26">Solute carrier family 22 member 3</fullName>
    </recommendedName>
    <alternativeName>
        <fullName evidence="27">Organic cation transporter 3</fullName>
    </alternativeName>
</protein>
<dbReference type="Pfam" id="PF00083">
    <property type="entry name" value="Sugar_tr"/>
    <property type="match status" value="2"/>
</dbReference>
<feature type="transmembrane region" description="Helical" evidence="28">
    <location>
        <begin position="235"/>
        <end position="256"/>
    </location>
</feature>
<evidence type="ECO:0000256" key="2">
    <source>
        <dbReference type="ARBA" id="ARBA00004424"/>
    </source>
</evidence>
<evidence type="ECO:0000256" key="3">
    <source>
        <dbReference type="ARBA" id="ARBA00004554"/>
    </source>
</evidence>
<evidence type="ECO:0000256" key="24">
    <source>
        <dbReference type="ARBA" id="ARBA00036998"/>
    </source>
</evidence>
<keyword evidence="14" id="KW-0539">Nucleus</keyword>
<feature type="domain" description="Major facilitator superfamily (MFS) profile" evidence="30">
    <location>
        <begin position="101"/>
        <end position="516"/>
    </location>
</feature>
<evidence type="ECO:0000256" key="26">
    <source>
        <dbReference type="ARBA" id="ARBA00072456"/>
    </source>
</evidence>
<evidence type="ECO:0000256" key="5">
    <source>
        <dbReference type="ARBA" id="ARBA00009203"/>
    </source>
</evidence>
<dbReference type="PANTHER" id="PTHR24064">
    <property type="entry name" value="SOLUTE CARRIER FAMILY 22 MEMBER"/>
    <property type="match status" value="1"/>
</dbReference>
<feature type="transmembrane region" description="Helical" evidence="28">
    <location>
        <begin position="924"/>
        <end position="946"/>
    </location>
</feature>
<evidence type="ECO:0000259" key="30">
    <source>
        <dbReference type="PROSITE" id="PS50850"/>
    </source>
</evidence>
<dbReference type="NCBIfam" id="TIGR00898">
    <property type="entry name" value="2A0119"/>
    <property type="match status" value="1"/>
</dbReference>
<name>A0A8S4B568_9TELE</name>
<evidence type="ECO:0000256" key="12">
    <source>
        <dbReference type="ARBA" id="ARBA00023136"/>
    </source>
</evidence>
<evidence type="ECO:0000313" key="32">
    <source>
        <dbReference type="Proteomes" id="UP000677803"/>
    </source>
</evidence>
<keyword evidence="32" id="KW-1185">Reference proteome</keyword>
<accession>A0A8S4B568</accession>
<keyword evidence="13" id="KW-0325">Glycoprotein</keyword>
<feature type="transmembrane region" description="Helical" evidence="28">
    <location>
        <begin position="623"/>
        <end position="646"/>
    </location>
</feature>
<feature type="transmembrane region" description="Helical" evidence="28">
    <location>
        <begin position="149"/>
        <end position="169"/>
    </location>
</feature>
<dbReference type="InterPro" id="IPR043504">
    <property type="entry name" value="Peptidase_S1_PA_chymotrypsin"/>
</dbReference>
<dbReference type="SMART" id="SM00020">
    <property type="entry name" value="Tryp_SPc"/>
    <property type="match status" value="1"/>
</dbReference>
<feature type="transmembrane region" description="Helical" evidence="28">
    <location>
        <begin position="814"/>
        <end position="835"/>
    </location>
</feature>
<evidence type="ECO:0000256" key="25">
    <source>
        <dbReference type="ARBA" id="ARBA00037001"/>
    </source>
</evidence>
<dbReference type="EMBL" id="CAJRST010012224">
    <property type="protein sequence ID" value="CAG5928436.1"/>
    <property type="molecule type" value="Genomic_DNA"/>
</dbReference>
<feature type="domain" description="Major facilitator superfamily (MFS) profile" evidence="30">
    <location>
        <begin position="624"/>
        <end position="1110"/>
    </location>
</feature>
<feature type="transmembrane region" description="Helical" evidence="28">
    <location>
        <begin position="980"/>
        <end position="999"/>
    </location>
</feature>
<feature type="domain" description="Peptidase S1" evidence="29">
    <location>
        <begin position="849"/>
        <end position="1108"/>
    </location>
</feature>
<comment type="subcellular location">
    <subcellularLocation>
        <location evidence="2">Apical cell membrane</location>
        <topology evidence="2">Multi-pass membrane protein</topology>
    </subcellularLocation>
    <subcellularLocation>
        <location evidence="3">Basolateral cell membrane</location>
        <topology evidence="3">Multi-pass membrane protein</topology>
    </subcellularLocation>
    <subcellularLocation>
        <location evidence="1">Mitochondrion membrane</location>
    </subcellularLocation>
    <subcellularLocation>
        <location evidence="4">Nucleus outer membrane</location>
    </subcellularLocation>
</comment>
<evidence type="ECO:0000256" key="15">
    <source>
        <dbReference type="ARBA" id="ARBA00035884"/>
    </source>
</evidence>
<feature type="transmembrane region" description="Helical" evidence="28">
    <location>
        <begin position="781"/>
        <end position="802"/>
    </location>
</feature>
<comment type="catalytic activity">
    <reaction evidence="22">
        <text>guanidine(out) = guanidine(in)</text>
        <dbReference type="Rhea" id="RHEA:73883"/>
        <dbReference type="ChEBI" id="CHEBI:30087"/>
    </reaction>
</comment>
<evidence type="ECO:0000256" key="18">
    <source>
        <dbReference type="ARBA" id="ARBA00036470"/>
    </source>
</evidence>
<feature type="transmembrane region" description="Helical" evidence="28">
    <location>
        <begin position="427"/>
        <end position="450"/>
    </location>
</feature>
<proteinExistence type="inferred from homology"/>
<dbReference type="PROSITE" id="PS50850">
    <property type="entry name" value="MFS"/>
    <property type="match status" value="2"/>
</dbReference>
<dbReference type="InterPro" id="IPR033116">
    <property type="entry name" value="TRYPSIN_SER"/>
</dbReference>
<feature type="transmembrane region" description="Helical" evidence="28">
    <location>
        <begin position="757"/>
        <end position="775"/>
    </location>
</feature>
<dbReference type="InterPro" id="IPR009003">
    <property type="entry name" value="Peptidase_S1_PA"/>
</dbReference>
<dbReference type="GO" id="GO:0016323">
    <property type="term" value="C:basolateral plasma membrane"/>
    <property type="evidence" value="ECO:0007669"/>
    <property type="project" value="UniProtKB-SubCell"/>
</dbReference>
<gene>
    <name evidence="31" type="ORF">MMEN_LOCUS12088</name>
</gene>
<dbReference type="PROSITE" id="PS00216">
    <property type="entry name" value="SUGAR_TRANSPORT_1"/>
    <property type="match status" value="3"/>
</dbReference>
<dbReference type="PROSITE" id="PS00135">
    <property type="entry name" value="TRYPSIN_SER"/>
    <property type="match status" value="1"/>
</dbReference>
<feature type="transmembrane region" description="Helical" evidence="28">
    <location>
        <begin position="262"/>
        <end position="281"/>
    </location>
</feature>
<dbReference type="GO" id="GO:0031966">
    <property type="term" value="C:mitochondrial membrane"/>
    <property type="evidence" value="ECO:0007669"/>
    <property type="project" value="UniProtKB-SubCell"/>
</dbReference>
<comment type="catalytic activity">
    <reaction evidence="19">
        <text>dopamine(out) = dopamine(in)</text>
        <dbReference type="Rhea" id="RHEA:73863"/>
        <dbReference type="ChEBI" id="CHEBI:59905"/>
    </reaction>
</comment>
<organism evidence="31 32">
    <name type="scientific">Menidia menidia</name>
    <name type="common">Atlantic silverside</name>
    <dbReference type="NCBI Taxonomy" id="238744"/>
    <lineage>
        <taxon>Eukaryota</taxon>
        <taxon>Metazoa</taxon>
        <taxon>Chordata</taxon>
        <taxon>Craniata</taxon>
        <taxon>Vertebrata</taxon>
        <taxon>Euteleostomi</taxon>
        <taxon>Actinopterygii</taxon>
        <taxon>Neopterygii</taxon>
        <taxon>Teleostei</taxon>
        <taxon>Neoteleostei</taxon>
        <taxon>Acanthomorphata</taxon>
        <taxon>Ovalentaria</taxon>
        <taxon>Atherinomorphae</taxon>
        <taxon>Atheriniformes</taxon>
        <taxon>Atherinopsidae</taxon>
        <taxon>Menidiinae</taxon>
        <taxon>Menidia</taxon>
    </lineage>
</organism>
<comment type="catalytic activity">
    <reaction evidence="17">
        <text>L-histidyl-L-proline diketopiperazine(in) = L-histidyl-L-proline diketopiperazine(out)</text>
        <dbReference type="Rhea" id="RHEA:74787"/>
        <dbReference type="ChEBI" id="CHEBI:90039"/>
    </reaction>
</comment>
<feature type="transmembrane region" description="Helical" evidence="28">
    <location>
        <begin position="841"/>
        <end position="860"/>
    </location>
</feature>
<dbReference type="SUPFAM" id="SSF103473">
    <property type="entry name" value="MFS general substrate transporter"/>
    <property type="match status" value="2"/>
</dbReference>
<dbReference type="GO" id="GO:0015651">
    <property type="term" value="F:quaternary ammonium group transmembrane transporter activity"/>
    <property type="evidence" value="ECO:0007669"/>
    <property type="project" value="UniProtKB-ARBA"/>
</dbReference>
<dbReference type="InterPro" id="IPR001254">
    <property type="entry name" value="Trypsin_dom"/>
</dbReference>
<feature type="transmembrane region" description="Helical" evidence="28">
    <location>
        <begin position="374"/>
        <end position="395"/>
    </location>
</feature>
<dbReference type="CDD" id="cd17379">
    <property type="entry name" value="MFS_SLC22A1_2_3"/>
    <property type="match status" value="1"/>
</dbReference>
<comment type="catalytic activity">
    <reaction evidence="21">
        <text>(R)-salsolinol(in) = (R)-salsolinol(out)</text>
        <dbReference type="Rhea" id="RHEA:74791"/>
        <dbReference type="ChEBI" id="CHEBI:194082"/>
    </reaction>
</comment>
<dbReference type="GO" id="GO:0051608">
    <property type="term" value="P:histamine transport"/>
    <property type="evidence" value="ECO:0007669"/>
    <property type="project" value="UniProtKB-ARBA"/>
</dbReference>
<evidence type="ECO:0000256" key="17">
    <source>
        <dbReference type="ARBA" id="ARBA00035901"/>
    </source>
</evidence>
<keyword evidence="8 28" id="KW-0812">Transmembrane</keyword>
<evidence type="ECO:0000259" key="29">
    <source>
        <dbReference type="PROSITE" id="PS50240"/>
    </source>
</evidence>
<evidence type="ECO:0000256" key="4">
    <source>
        <dbReference type="ARBA" id="ARBA00004649"/>
    </source>
</evidence>
<keyword evidence="9 28" id="KW-1133">Transmembrane helix</keyword>
<evidence type="ECO:0000256" key="16">
    <source>
        <dbReference type="ARBA" id="ARBA00035897"/>
    </source>
</evidence>
<feature type="transmembrane region" description="Helical" evidence="28">
    <location>
        <begin position="21"/>
        <end position="41"/>
    </location>
</feature>
<keyword evidence="7" id="KW-1003">Cell membrane</keyword>
<dbReference type="SUPFAM" id="SSF50494">
    <property type="entry name" value="Trypsin-like serine proteases"/>
    <property type="match status" value="1"/>
</dbReference>
<evidence type="ECO:0000256" key="22">
    <source>
        <dbReference type="ARBA" id="ARBA00036754"/>
    </source>
</evidence>
<keyword evidence="11" id="KW-0496">Mitochondrion</keyword>
<dbReference type="GO" id="GO:0008504">
    <property type="term" value="F:monoamine transmembrane transporter activity"/>
    <property type="evidence" value="ECO:0007669"/>
    <property type="project" value="UniProtKB-ARBA"/>
</dbReference>
<dbReference type="InterPro" id="IPR020846">
    <property type="entry name" value="MFS_dom"/>
</dbReference>
<evidence type="ECO:0000256" key="13">
    <source>
        <dbReference type="ARBA" id="ARBA00023180"/>
    </source>
</evidence>
<evidence type="ECO:0000256" key="27">
    <source>
        <dbReference type="ARBA" id="ARBA00079877"/>
    </source>
</evidence>
<evidence type="ECO:0000313" key="31">
    <source>
        <dbReference type="EMBL" id="CAG5928436.1"/>
    </source>
</evidence>
<evidence type="ECO:0000256" key="20">
    <source>
        <dbReference type="ARBA" id="ARBA00036490"/>
    </source>
</evidence>
<feature type="transmembrane region" description="Helical" evidence="28">
    <location>
        <begin position="347"/>
        <end position="368"/>
    </location>
</feature>
<comment type="similarity">
    <text evidence="5">Belongs to the major facilitator (TC 2.A.1) superfamily. Organic cation transporter (TC 2.A.1.19) family.</text>
</comment>
<dbReference type="OrthoDB" id="5141738at2759"/>
<comment type="catalytic activity">
    <reaction evidence="18">
        <text>serotonin(out) = serotonin(in)</text>
        <dbReference type="Rhea" id="RHEA:73867"/>
        <dbReference type="ChEBI" id="CHEBI:350546"/>
    </reaction>
</comment>
<feature type="transmembrane region" description="Helical" evidence="28">
    <location>
        <begin position="462"/>
        <end position="482"/>
    </location>
</feature>
<dbReference type="InterPro" id="IPR036259">
    <property type="entry name" value="MFS_trans_sf"/>
</dbReference>
<comment type="catalytic activity">
    <reaction evidence="15">
        <text>agmatine(out) = agmatine(in)</text>
        <dbReference type="Rhea" id="RHEA:72131"/>
        <dbReference type="ChEBI" id="CHEBI:58145"/>
    </reaction>
</comment>
<feature type="transmembrane region" description="Helical" evidence="28">
    <location>
        <begin position="202"/>
        <end position="223"/>
    </location>
</feature>
<dbReference type="GO" id="GO:0005640">
    <property type="term" value="C:nuclear outer membrane"/>
    <property type="evidence" value="ECO:0007669"/>
    <property type="project" value="UniProtKB-SubCell"/>
</dbReference>
<evidence type="ECO:0000256" key="10">
    <source>
        <dbReference type="ARBA" id="ARBA00023065"/>
    </source>
</evidence>
<comment type="caution">
    <text evidence="31">The sequence shown here is derived from an EMBL/GenBank/DDBJ whole genome shotgun (WGS) entry which is preliminary data.</text>
</comment>
<reference evidence="31" key="1">
    <citation type="submission" date="2021-05" db="EMBL/GenBank/DDBJ databases">
        <authorList>
            <person name="Tigano A."/>
        </authorList>
    </citation>
    <scope>NUCLEOTIDE SEQUENCE</scope>
</reference>
<keyword evidence="6" id="KW-0813">Transport</keyword>
<dbReference type="InterPro" id="IPR005829">
    <property type="entry name" value="Sugar_transporter_CS"/>
</dbReference>
<evidence type="ECO:0000256" key="23">
    <source>
        <dbReference type="ARBA" id="ARBA00036845"/>
    </source>
</evidence>
<feature type="transmembrane region" description="Helical" evidence="28">
    <location>
        <begin position="488"/>
        <end position="511"/>
    </location>
</feature>
<evidence type="ECO:0000256" key="7">
    <source>
        <dbReference type="ARBA" id="ARBA00022475"/>
    </source>
</evidence>
<dbReference type="FunFam" id="1.20.1250.20:FF:000165">
    <property type="entry name" value="Solute carrier family 22 member 3"/>
    <property type="match status" value="2"/>
</dbReference>
<comment type="catalytic activity">
    <reaction evidence="20">
        <text>spermidine(in) = spermidine(out)</text>
        <dbReference type="Rhea" id="RHEA:35039"/>
        <dbReference type="ChEBI" id="CHEBI:57834"/>
    </reaction>
</comment>
<evidence type="ECO:0000256" key="19">
    <source>
        <dbReference type="ARBA" id="ARBA00036483"/>
    </source>
</evidence>
<evidence type="ECO:0000256" key="21">
    <source>
        <dbReference type="ARBA" id="ARBA00036661"/>
    </source>
</evidence>
<dbReference type="CDD" id="cd00190">
    <property type="entry name" value="Tryp_SPc"/>
    <property type="match status" value="1"/>
</dbReference>
<evidence type="ECO:0000256" key="1">
    <source>
        <dbReference type="ARBA" id="ARBA00004325"/>
    </source>
</evidence>
<dbReference type="GO" id="GO:0015872">
    <property type="term" value="P:dopamine transport"/>
    <property type="evidence" value="ECO:0007669"/>
    <property type="project" value="UniProtKB-ARBA"/>
</dbReference>
<evidence type="ECO:0000256" key="8">
    <source>
        <dbReference type="ARBA" id="ARBA00022692"/>
    </source>
</evidence>
<keyword evidence="10" id="KW-0406">Ion transport</keyword>
<dbReference type="GO" id="GO:0016324">
    <property type="term" value="C:apical plasma membrane"/>
    <property type="evidence" value="ECO:0007669"/>
    <property type="project" value="UniProtKB-SubCell"/>
</dbReference>
<comment type="catalytic activity">
    <reaction evidence="24">
        <text>tyramine(in) = tyramine(out)</text>
        <dbReference type="Rhea" id="RHEA:74783"/>
        <dbReference type="ChEBI" id="CHEBI:327995"/>
    </reaction>
</comment>
<dbReference type="Proteomes" id="UP000677803">
    <property type="component" value="Unassembled WGS sequence"/>
</dbReference>
<comment type="catalytic activity">
    <reaction evidence="23">
        <text>(R)-noradrenaline(out) = (R)-noradrenaline(in)</text>
        <dbReference type="Rhea" id="RHEA:73871"/>
        <dbReference type="ChEBI" id="CHEBI:72587"/>
    </reaction>
</comment>
<dbReference type="GO" id="GO:0004252">
    <property type="term" value="F:serine-type endopeptidase activity"/>
    <property type="evidence" value="ECO:0007669"/>
    <property type="project" value="InterPro"/>
</dbReference>
<feature type="transmembrane region" description="Helical" evidence="28">
    <location>
        <begin position="952"/>
        <end position="973"/>
    </location>
</feature>
<dbReference type="GO" id="GO:0006811">
    <property type="term" value="P:monoatomic ion transport"/>
    <property type="evidence" value="ECO:0007669"/>
    <property type="project" value="UniProtKB-KW"/>
</dbReference>
<evidence type="ECO:0000256" key="6">
    <source>
        <dbReference type="ARBA" id="ARBA00022448"/>
    </source>
</evidence>
<evidence type="ECO:0000256" key="28">
    <source>
        <dbReference type="SAM" id="Phobius"/>
    </source>
</evidence>
<dbReference type="PROSITE" id="PS50240">
    <property type="entry name" value="TRYPSIN_DOM"/>
    <property type="match status" value="1"/>
</dbReference>
<dbReference type="GO" id="GO:0006508">
    <property type="term" value="P:proteolysis"/>
    <property type="evidence" value="ECO:0007669"/>
    <property type="project" value="InterPro"/>
</dbReference>
<evidence type="ECO:0000256" key="14">
    <source>
        <dbReference type="ARBA" id="ARBA00023242"/>
    </source>
</evidence>
<feature type="transmembrane region" description="Helical" evidence="28">
    <location>
        <begin position="176"/>
        <end position="196"/>
    </location>
</feature>
<dbReference type="Gene3D" id="2.40.10.10">
    <property type="entry name" value="Trypsin-like serine proteases"/>
    <property type="match status" value="1"/>
</dbReference>
<dbReference type="GO" id="GO:0015874">
    <property type="term" value="P:norepinephrine transport"/>
    <property type="evidence" value="ECO:0007669"/>
    <property type="project" value="UniProtKB-ARBA"/>
</dbReference>